<evidence type="ECO:0000256" key="2">
    <source>
        <dbReference type="ARBA" id="ARBA00010833"/>
    </source>
</evidence>
<comment type="subcellular location">
    <subcellularLocation>
        <location evidence="1 12">Endoplasmic reticulum membrane</location>
        <topology evidence="1 12">Single-pass type II membrane protein</topology>
    </subcellularLocation>
</comment>
<evidence type="ECO:0000256" key="13">
    <source>
        <dbReference type="SAM" id="SignalP"/>
    </source>
</evidence>
<name>A0A1Y2BIX3_9TREE</name>
<evidence type="ECO:0000313" key="16">
    <source>
        <dbReference type="EMBL" id="ORY34734.1"/>
    </source>
</evidence>
<keyword evidence="17" id="KW-1185">Reference proteome</keyword>
<dbReference type="AlphaFoldDB" id="A0A1Y2BIX3"/>
<proteinExistence type="inferred from homology"/>
<dbReference type="EMBL" id="MCFC01000002">
    <property type="protein sequence ID" value="ORY34734.1"/>
    <property type="molecule type" value="Genomic_DNA"/>
</dbReference>
<organism evidence="16 17">
    <name type="scientific">Naematelia encephala</name>
    <dbReference type="NCBI Taxonomy" id="71784"/>
    <lineage>
        <taxon>Eukaryota</taxon>
        <taxon>Fungi</taxon>
        <taxon>Dikarya</taxon>
        <taxon>Basidiomycota</taxon>
        <taxon>Agaricomycotina</taxon>
        <taxon>Tremellomycetes</taxon>
        <taxon>Tremellales</taxon>
        <taxon>Naemateliaceae</taxon>
        <taxon>Naematelia</taxon>
    </lineage>
</organism>
<keyword evidence="7" id="KW-1133">Transmembrane helix</keyword>
<keyword evidence="4 12" id="KW-0378">Hydrolase</keyword>
<comment type="caution">
    <text evidence="16">The sequence shown here is derived from an EMBL/GenBank/DDBJ whole genome shotgun (WGS) entry which is preliminary data.</text>
</comment>
<comment type="similarity">
    <text evidence="2 12">Belongs to the glycosyl hydrolase 63 family.</text>
</comment>
<dbReference type="STRING" id="71784.A0A1Y2BIX3"/>
<dbReference type="Pfam" id="PF03200">
    <property type="entry name" value="Glyco_hydro_63"/>
    <property type="match status" value="1"/>
</dbReference>
<dbReference type="FunCoup" id="A0A1Y2BIX3">
    <property type="interactions" value="361"/>
</dbReference>
<evidence type="ECO:0000256" key="8">
    <source>
        <dbReference type="ARBA" id="ARBA00023136"/>
    </source>
</evidence>
<dbReference type="InterPro" id="IPR004888">
    <property type="entry name" value="Glycoside_hydrolase_63"/>
</dbReference>
<evidence type="ECO:0000259" key="14">
    <source>
        <dbReference type="Pfam" id="PF03200"/>
    </source>
</evidence>
<reference evidence="16 17" key="1">
    <citation type="submission" date="2016-07" db="EMBL/GenBank/DDBJ databases">
        <title>Pervasive Adenine N6-methylation of Active Genes in Fungi.</title>
        <authorList>
            <consortium name="DOE Joint Genome Institute"/>
            <person name="Mondo S.J."/>
            <person name="Dannebaum R.O."/>
            <person name="Kuo R.C."/>
            <person name="Labutti K."/>
            <person name="Haridas S."/>
            <person name="Kuo A."/>
            <person name="Salamov A."/>
            <person name="Ahrendt S.R."/>
            <person name="Lipzen A."/>
            <person name="Sullivan W."/>
            <person name="Andreopoulos W.B."/>
            <person name="Clum A."/>
            <person name="Lindquist E."/>
            <person name="Daum C."/>
            <person name="Ramamoorthy G.K."/>
            <person name="Gryganskyi A."/>
            <person name="Culley D."/>
            <person name="Magnuson J.K."/>
            <person name="James T.Y."/>
            <person name="O'Malley M.A."/>
            <person name="Stajich J.E."/>
            <person name="Spatafora J.W."/>
            <person name="Visel A."/>
            <person name="Grigoriev I.V."/>
        </authorList>
    </citation>
    <scope>NUCLEOTIDE SEQUENCE [LARGE SCALE GENOMIC DNA]</scope>
    <source>
        <strain evidence="16 17">68-887.2</strain>
    </source>
</reference>
<keyword evidence="3" id="KW-0812">Transmembrane</keyword>
<dbReference type="PANTHER" id="PTHR10412">
    <property type="entry name" value="MANNOSYL-OLIGOSACCHARIDE GLUCOSIDASE"/>
    <property type="match status" value="1"/>
</dbReference>
<evidence type="ECO:0000259" key="15">
    <source>
        <dbReference type="Pfam" id="PF16923"/>
    </source>
</evidence>
<comment type="catalytic activity">
    <reaction evidence="12">
        <text>N(4)-(alpha-D-Glc-(1-&gt;2)-alpha-D-Glc-(1-&gt;3)-alpha-D-Glc-(1-&gt;3)-alpha-D-Man-(1-&gt;2)-alpha-D-Man-(1-&gt;2)-alpha-D-Man-(1-&gt;3)-[alpha-D-Man-(1-&gt;2)-alpha-D-Man-(1-&gt;3)-[alpha-D-Man-(1-&gt;2)-alpha-D-Man-(1-&gt;6)]-alpha-D-Man-(1-&gt;6)]-beta-D-Man-(1-&gt;4)-beta-D-GlcNAc-(1-&gt;4)-beta-D-GlcNAc)-L-asparaginyl-[protein] + H2O = N(4)-(alpha-D-Glc-(1-&gt;3)-alpha-D-Glc-(1-&gt;3)-alpha-D-Man-(1-&gt;2)-alpha-D-Man-(1-&gt;2)-alpha-D-Man-(1-&gt;3)-[alpha-D-Man-(1-&gt;2)-alpha-D-Man-(1-&gt;3)-[alpha-D-Man-(1-&gt;2)-alpha-D-Man-(1-&gt;6)]-alpha-D-Man-(1-&gt;6)]-beta-D-Man-(1-&gt;4)-beta-D-GlcNAc-(1-&gt;4)-beta-D-GlcNAc)-L-asparaginyl-[protein] + beta-D-glucose</text>
        <dbReference type="Rhea" id="RHEA:55988"/>
        <dbReference type="Rhea" id="RHEA-COMP:12806"/>
        <dbReference type="Rhea" id="RHEA-COMP:14355"/>
        <dbReference type="ChEBI" id="CHEBI:15377"/>
        <dbReference type="ChEBI" id="CHEBI:15903"/>
        <dbReference type="ChEBI" id="CHEBI:59082"/>
        <dbReference type="ChEBI" id="CHEBI:132537"/>
        <dbReference type="EC" id="3.2.1.106"/>
    </reaction>
</comment>
<evidence type="ECO:0000256" key="12">
    <source>
        <dbReference type="RuleBase" id="RU368089"/>
    </source>
</evidence>
<accession>A0A1Y2BIX3</accession>
<dbReference type="GO" id="GO:0006487">
    <property type="term" value="P:protein N-linked glycosylation"/>
    <property type="evidence" value="ECO:0007669"/>
    <property type="project" value="UniProtKB-UniRule"/>
</dbReference>
<dbReference type="GO" id="GO:0005789">
    <property type="term" value="C:endoplasmic reticulum membrane"/>
    <property type="evidence" value="ECO:0007669"/>
    <property type="project" value="UniProtKB-SubCell"/>
</dbReference>
<keyword evidence="5 12" id="KW-0256">Endoplasmic reticulum</keyword>
<dbReference type="GO" id="GO:0009311">
    <property type="term" value="P:oligosaccharide metabolic process"/>
    <property type="evidence" value="ECO:0007669"/>
    <property type="project" value="UniProtKB-UniRule"/>
</dbReference>
<evidence type="ECO:0000256" key="4">
    <source>
        <dbReference type="ARBA" id="ARBA00022801"/>
    </source>
</evidence>
<evidence type="ECO:0000313" key="17">
    <source>
        <dbReference type="Proteomes" id="UP000193986"/>
    </source>
</evidence>
<dbReference type="Gene3D" id="1.50.10.10">
    <property type="match status" value="1"/>
</dbReference>
<dbReference type="Pfam" id="PF16923">
    <property type="entry name" value="Glyco_hydro_63N"/>
    <property type="match status" value="1"/>
</dbReference>
<keyword evidence="9" id="KW-0325">Glycoprotein</keyword>
<dbReference type="SUPFAM" id="SSF48208">
    <property type="entry name" value="Six-hairpin glycosidases"/>
    <property type="match status" value="1"/>
</dbReference>
<evidence type="ECO:0000256" key="6">
    <source>
        <dbReference type="ARBA" id="ARBA00022968"/>
    </source>
</evidence>
<dbReference type="InterPro" id="IPR031335">
    <property type="entry name" value="Glyco_hydro_63_C"/>
</dbReference>
<keyword evidence="13" id="KW-0732">Signal</keyword>
<dbReference type="InterPro" id="IPR038518">
    <property type="entry name" value="Glyco_hydro_63N_sf"/>
</dbReference>
<dbReference type="PANTHER" id="PTHR10412:SF11">
    <property type="entry name" value="MANNOSYL-OLIGOSACCHARIDE GLUCOSIDASE"/>
    <property type="match status" value="1"/>
</dbReference>
<dbReference type="InterPro" id="IPR008928">
    <property type="entry name" value="6-hairpin_glycosidase_sf"/>
</dbReference>
<evidence type="ECO:0000256" key="7">
    <source>
        <dbReference type="ARBA" id="ARBA00022989"/>
    </source>
</evidence>
<evidence type="ECO:0000256" key="10">
    <source>
        <dbReference type="ARBA" id="ARBA00023295"/>
    </source>
</evidence>
<evidence type="ECO:0000256" key="11">
    <source>
        <dbReference type="ARBA" id="ARBA00038888"/>
    </source>
</evidence>
<keyword evidence="10 12" id="KW-0326">Glycosidase</keyword>
<comment type="function">
    <text evidence="12">Cleaves the distal alpha 1,2-linked glucose residue from the Glc(3)Man(9)GlcNAc(2) oligosaccharide precursor.</text>
</comment>
<feature type="domain" description="Glycosyl hydrolase family 63 C-terminal" evidence="14">
    <location>
        <begin position="314"/>
        <end position="808"/>
    </location>
</feature>
<evidence type="ECO:0000256" key="1">
    <source>
        <dbReference type="ARBA" id="ARBA00004648"/>
    </source>
</evidence>
<feature type="chain" id="PRO_5012327482" description="Mannosyl-oligosaccharide glucosidase" evidence="13">
    <location>
        <begin position="21"/>
        <end position="812"/>
    </location>
</feature>
<feature type="domain" description="Glycosyl hydrolase family 63 N-terminal" evidence="15">
    <location>
        <begin position="38"/>
        <end position="268"/>
    </location>
</feature>
<dbReference type="Gene3D" id="2.70.98.110">
    <property type="entry name" value="Glycosyl hydrolase family 63, N-terminal domain"/>
    <property type="match status" value="1"/>
</dbReference>
<dbReference type="GO" id="GO:0004573">
    <property type="term" value="F:Glc3Man9GlcNAc2 oligosaccharide glucosidase activity"/>
    <property type="evidence" value="ECO:0007669"/>
    <property type="project" value="UniProtKB-UniRule"/>
</dbReference>
<gene>
    <name evidence="16" type="ORF">BCR39DRAFT_563418</name>
</gene>
<protein>
    <recommendedName>
        <fullName evidence="11 12">Mannosyl-oligosaccharide glucosidase</fullName>
        <ecNumber evidence="11 12">3.2.1.106</ecNumber>
    </recommendedName>
</protein>
<dbReference type="OrthoDB" id="410058at2759"/>
<dbReference type="Proteomes" id="UP000193986">
    <property type="component" value="Unassembled WGS sequence"/>
</dbReference>
<dbReference type="InterPro" id="IPR031631">
    <property type="entry name" value="Glyco_hydro_63N"/>
</dbReference>
<evidence type="ECO:0000256" key="3">
    <source>
        <dbReference type="ARBA" id="ARBA00022692"/>
    </source>
</evidence>
<dbReference type="InParanoid" id="A0A1Y2BIX3"/>
<keyword evidence="8" id="KW-0472">Membrane</keyword>
<feature type="signal peptide" evidence="13">
    <location>
        <begin position="1"/>
        <end position="20"/>
    </location>
</feature>
<evidence type="ECO:0000256" key="9">
    <source>
        <dbReference type="ARBA" id="ARBA00023180"/>
    </source>
</evidence>
<dbReference type="InterPro" id="IPR012341">
    <property type="entry name" value="6hp_glycosidase-like_sf"/>
</dbReference>
<evidence type="ECO:0000256" key="5">
    <source>
        <dbReference type="ARBA" id="ARBA00022824"/>
    </source>
</evidence>
<dbReference type="EC" id="3.2.1.106" evidence="11 12"/>
<keyword evidence="6" id="KW-0735">Signal-anchor</keyword>
<sequence>MRLIAAIIGLSSCLVGKAWAEVDDSAAVQAAALQANQSLLWNTYRPQLYHGIRPRIPHSLMTGLMWFGLNDYKGNTGTFSRSSVRYTAEDSDGLSSYSYTKHDGRYFAMQDLVDERTNTKISTSWLKEDDGLDWAVRIQGDAVDPSKSARASVIYHVGLEGLGQLKMETSPNPEGLLGEIILRGSTPQLGNFRIRIVDHPDVTYLQPMLYPEDFPKASGKTRFFGLGIPTGDIWKIKGKDYVVRSITTSAQALMSGGKYTQEAPPDPFVLFQLQNEVYGDATTFAFQKGFAGSGVTRGGSWGFDVFYETIRVNAYDDEEETASLSFDQRFAATFPLPAPFDTPAHREFAQSITSNLIGGIGYYHGASIVDRSFKHDYDDDDDEEEVGVQAPKFTDERELLTATPSRSFFPRGFYWDEGFHLALIGEWDNDLSLEILRDWVALIDDDGWVAREQILGEESRSRVPREFQVQYPSHANPPTLAMAVTSFIRRLKARTDESNLDAQMGFGINTFASQTPSSKLPSLHLDNPGLAHSYLTSIYSALRKHYMWFRRTQRGLLKPYGRNPTSRSEAYRWRGRTADHVLTSGLDDYPRARPPHSGELHVDLMSWMGFFARTMCEISEFLGLEEDRQEYERHEKGILANLDDLHWSEEEQMYCDVSVDEEDESIHVCHRGYISLFPFLLGLVEPDSPHLGPVLDLITDPKHLWSDYGIRSLSRSHPLFGKDENYWRGPIWIQMNWLALKALKERYMVESGPQRERSKEVYDGLRKRVVDNVFKEWQRTGYVWEQYDAETGEGRRSHPFTGWTSLVTMSEF</sequence>